<dbReference type="SUPFAM" id="SSF53271">
    <property type="entry name" value="PRTase-like"/>
    <property type="match status" value="1"/>
</dbReference>
<name>A0A6J4UX66_9BACT</name>
<dbReference type="PANTHER" id="PTHR10210">
    <property type="entry name" value="RIBOSE-PHOSPHATE DIPHOSPHOKINASE FAMILY MEMBER"/>
    <property type="match status" value="1"/>
</dbReference>
<dbReference type="Pfam" id="PF14572">
    <property type="entry name" value="Pribosyl_synth"/>
    <property type="match status" value="1"/>
</dbReference>
<accession>A0A6J4UX66</accession>
<keyword evidence="3 9" id="KW-0545">Nucleotide biosynthesis</keyword>
<keyword evidence="6 9" id="KW-0067">ATP-binding</keyword>
<dbReference type="Pfam" id="PF13793">
    <property type="entry name" value="Pribosyltran_N"/>
    <property type="match status" value="1"/>
</dbReference>
<dbReference type="FunFam" id="3.40.50.2020:FF:000014">
    <property type="entry name" value="Ribose-phosphate pyrophosphokinase 1"/>
    <property type="match status" value="1"/>
</dbReference>
<dbReference type="FunFam" id="3.40.50.2020:FF:000002">
    <property type="entry name" value="Ribose-phosphate pyrophosphokinase"/>
    <property type="match status" value="1"/>
</dbReference>
<dbReference type="InterPro" id="IPR000836">
    <property type="entry name" value="PRTase_dom"/>
</dbReference>
<dbReference type="GO" id="GO:0004749">
    <property type="term" value="F:ribose phosphate diphosphokinase activity"/>
    <property type="evidence" value="ECO:0007669"/>
    <property type="project" value="UniProtKB-UniRule"/>
</dbReference>
<evidence type="ECO:0000256" key="6">
    <source>
        <dbReference type="ARBA" id="ARBA00022840"/>
    </source>
</evidence>
<evidence type="ECO:0000259" key="10">
    <source>
        <dbReference type="Pfam" id="PF13793"/>
    </source>
</evidence>
<dbReference type="GO" id="GO:0006164">
    <property type="term" value="P:purine nucleotide biosynthetic process"/>
    <property type="evidence" value="ECO:0007669"/>
    <property type="project" value="TreeGrafter"/>
</dbReference>
<comment type="subcellular location">
    <subcellularLocation>
        <location evidence="9">Cytoplasm</location>
    </subcellularLocation>
</comment>
<dbReference type="HAMAP" id="MF_00583_B">
    <property type="entry name" value="RibP_PPkinase_B"/>
    <property type="match status" value="1"/>
</dbReference>
<keyword evidence="1 9" id="KW-0808">Transferase</keyword>
<organism evidence="11">
    <name type="scientific">uncultured Thermomicrobiales bacterium</name>
    <dbReference type="NCBI Taxonomy" id="1645740"/>
    <lineage>
        <taxon>Bacteria</taxon>
        <taxon>Pseudomonadati</taxon>
        <taxon>Thermomicrobiota</taxon>
        <taxon>Thermomicrobia</taxon>
        <taxon>Thermomicrobiales</taxon>
        <taxon>environmental samples</taxon>
    </lineage>
</organism>
<keyword evidence="7 9" id="KW-0460">Magnesium</keyword>
<dbReference type="EC" id="2.7.6.1" evidence="9"/>
<protein>
    <recommendedName>
        <fullName evidence="9">Ribose-phosphate pyrophosphokinase</fullName>
        <shortName evidence="9">RPPK</shortName>
        <ecNumber evidence="9">2.7.6.1</ecNumber>
    </recommendedName>
    <alternativeName>
        <fullName evidence="9">5-phospho-D-ribosyl alpha-1-diphosphate synthase</fullName>
    </alternativeName>
    <alternativeName>
        <fullName evidence="9">Phosphoribosyl diphosphate synthase</fullName>
    </alternativeName>
    <alternativeName>
        <fullName evidence="9">Phosphoribosyl pyrophosphate synthase</fullName>
        <shortName evidence="9">P-Rib-PP synthase</shortName>
        <shortName evidence="9">PRPP synthase</shortName>
        <shortName evidence="9">PRPPase</shortName>
    </alternativeName>
</protein>
<dbReference type="InterPro" id="IPR000842">
    <property type="entry name" value="PRib_PP_synth_CS"/>
</dbReference>
<dbReference type="GO" id="GO:0000287">
    <property type="term" value="F:magnesium ion binding"/>
    <property type="evidence" value="ECO:0007669"/>
    <property type="project" value="UniProtKB-UniRule"/>
</dbReference>
<keyword evidence="9" id="KW-0963">Cytoplasm</keyword>
<feature type="binding site" evidence="9">
    <location>
        <begin position="227"/>
        <end position="231"/>
    </location>
    <ligand>
        <name>D-ribose 5-phosphate</name>
        <dbReference type="ChEBI" id="CHEBI:78346"/>
    </ligand>
</feature>
<dbReference type="GO" id="GO:0009156">
    <property type="term" value="P:ribonucleoside monophosphate biosynthetic process"/>
    <property type="evidence" value="ECO:0007669"/>
    <property type="project" value="InterPro"/>
</dbReference>
<dbReference type="GO" id="GO:0005524">
    <property type="term" value="F:ATP binding"/>
    <property type="evidence" value="ECO:0007669"/>
    <property type="project" value="UniProtKB-KW"/>
</dbReference>
<proteinExistence type="inferred from homology"/>
<keyword evidence="4 9" id="KW-0547">Nucleotide-binding</keyword>
<dbReference type="NCBIfam" id="TIGR01251">
    <property type="entry name" value="ribP_PPkin"/>
    <property type="match status" value="1"/>
</dbReference>
<dbReference type="GO" id="GO:0016301">
    <property type="term" value="F:kinase activity"/>
    <property type="evidence" value="ECO:0007669"/>
    <property type="project" value="UniProtKB-KW"/>
</dbReference>
<feature type="binding site" evidence="9">
    <location>
        <begin position="41"/>
        <end position="43"/>
    </location>
    <ligand>
        <name>ATP</name>
        <dbReference type="ChEBI" id="CHEBI:30616"/>
    </ligand>
</feature>
<dbReference type="EMBL" id="CADCWL010000080">
    <property type="protein sequence ID" value="CAA9561792.1"/>
    <property type="molecule type" value="Genomic_DNA"/>
</dbReference>
<feature type="binding site" evidence="9">
    <location>
        <position position="223"/>
    </location>
    <ligand>
        <name>D-ribose 5-phosphate</name>
        <dbReference type="ChEBI" id="CHEBI:78346"/>
    </ligand>
</feature>
<gene>
    <name evidence="9" type="primary">prs</name>
    <name evidence="11" type="ORF">AVDCRST_MAG19-1865</name>
</gene>
<evidence type="ECO:0000256" key="8">
    <source>
        <dbReference type="ARBA" id="ARBA00049535"/>
    </source>
</evidence>
<dbReference type="GO" id="GO:0006015">
    <property type="term" value="P:5-phosphoribose 1-diphosphate biosynthetic process"/>
    <property type="evidence" value="ECO:0007669"/>
    <property type="project" value="UniProtKB-UniRule"/>
</dbReference>
<dbReference type="UniPathway" id="UPA00087">
    <property type="reaction ID" value="UER00172"/>
</dbReference>
<keyword evidence="2 9" id="KW-0479">Metal-binding</keyword>
<evidence type="ECO:0000256" key="9">
    <source>
        <dbReference type="HAMAP-Rule" id="MF_00583"/>
    </source>
</evidence>
<reference evidence="11" key="1">
    <citation type="submission" date="2020-02" db="EMBL/GenBank/DDBJ databases">
        <authorList>
            <person name="Meier V. D."/>
        </authorList>
    </citation>
    <scope>NUCLEOTIDE SEQUENCE</scope>
    <source>
        <strain evidence="11">AVDCRST_MAG19</strain>
    </source>
</reference>
<dbReference type="Gene3D" id="3.40.50.2020">
    <property type="match status" value="2"/>
</dbReference>
<evidence type="ECO:0000256" key="2">
    <source>
        <dbReference type="ARBA" id="ARBA00022723"/>
    </source>
</evidence>
<feature type="binding site" evidence="9">
    <location>
        <position position="198"/>
    </location>
    <ligand>
        <name>D-ribose 5-phosphate</name>
        <dbReference type="ChEBI" id="CHEBI:78346"/>
    </ligand>
</feature>
<dbReference type="NCBIfam" id="NF002320">
    <property type="entry name" value="PRK01259.1"/>
    <property type="match status" value="1"/>
</dbReference>
<evidence type="ECO:0000256" key="7">
    <source>
        <dbReference type="ARBA" id="ARBA00022842"/>
    </source>
</evidence>
<comment type="similarity">
    <text evidence="9">Belongs to the ribose-phosphate pyrophosphokinase family. Class I subfamily.</text>
</comment>
<dbReference type="InterPro" id="IPR037515">
    <property type="entry name" value="Rib-P_diPkinase_bac"/>
</dbReference>
<keyword evidence="5 9" id="KW-0418">Kinase</keyword>
<comment type="pathway">
    <text evidence="9">Metabolic intermediate biosynthesis; 5-phospho-alpha-D-ribose 1-diphosphate biosynthesis; 5-phospho-alpha-D-ribose 1-diphosphate from D-ribose 5-phosphate (route I): step 1/1.</text>
</comment>
<dbReference type="InterPro" id="IPR029057">
    <property type="entry name" value="PRTase-like"/>
</dbReference>
<feature type="active site" evidence="9">
    <location>
        <position position="196"/>
    </location>
</feature>
<comment type="cofactor">
    <cofactor evidence="9">
        <name>Mg(2+)</name>
        <dbReference type="ChEBI" id="CHEBI:18420"/>
    </cofactor>
    <text evidence="9">Binds 2 Mg(2+) ions per subunit.</text>
</comment>
<comment type="function">
    <text evidence="9">Involved in the biosynthesis of the central metabolite phospho-alpha-D-ribosyl-1-pyrophosphate (PRPP) via the transfer of pyrophosphoryl group from ATP to 1-hydroxyl of ribose-5-phosphate (Rib-5-P).</text>
</comment>
<dbReference type="PANTHER" id="PTHR10210:SF41">
    <property type="entry name" value="RIBOSE-PHOSPHATE PYROPHOSPHOKINASE 1, CHLOROPLASTIC"/>
    <property type="match status" value="1"/>
</dbReference>
<dbReference type="GO" id="GO:0005737">
    <property type="term" value="C:cytoplasm"/>
    <property type="evidence" value="ECO:0007669"/>
    <property type="project" value="UniProtKB-SubCell"/>
</dbReference>
<dbReference type="SMART" id="SM01400">
    <property type="entry name" value="Pribosyltran_N"/>
    <property type="match status" value="1"/>
</dbReference>
<dbReference type="InterPro" id="IPR005946">
    <property type="entry name" value="Rib-P_diPkinase"/>
</dbReference>
<comment type="subunit">
    <text evidence="9">Homohexamer.</text>
</comment>
<sequence length="325" mass="34932">MAGLYDQLTILAGNGNPELVDAIADYIGIPRGRAEVFKFANDNTFVRIGESVRHNDVFVIQPFACPINDAIMELLILIDTLKRASAGRVTAVIPYFGYGRTDKKDQPRVPITARLVAKLVGVAGADRALTLDLHAGQIQGFFDIPVDEMSAMSLTANYYAEQRLPKPVVVSPDLGNTKRARNFAEIVDAPLAIIEKRRTGNQDRSEVLNLIGSVDGCSAIIVDDEIDTGGSITQAARVCLDNGAAAVYASAIHPVFSSPAVERLAASPFREVVVTNSIALPAEKRFDKLTVLSVAPLLGETIQRIHTGVSVSATYRTAETMAAVR</sequence>
<dbReference type="InterPro" id="IPR029099">
    <property type="entry name" value="Pribosyltran_N"/>
</dbReference>
<evidence type="ECO:0000256" key="3">
    <source>
        <dbReference type="ARBA" id="ARBA00022727"/>
    </source>
</evidence>
<dbReference type="AlphaFoldDB" id="A0A6J4UX66"/>
<dbReference type="PROSITE" id="PS00114">
    <property type="entry name" value="PRPP_SYNTHASE"/>
    <property type="match status" value="1"/>
</dbReference>
<feature type="domain" description="Ribose-phosphate pyrophosphokinase N-terminal" evidence="10">
    <location>
        <begin position="9"/>
        <end position="124"/>
    </location>
</feature>
<feature type="binding site" evidence="9">
    <location>
        <position position="134"/>
    </location>
    <ligand>
        <name>Mg(2+)</name>
        <dbReference type="ChEBI" id="CHEBI:18420"/>
    </ligand>
</feature>
<evidence type="ECO:0000256" key="1">
    <source>
        <dbReference type="ARBA" id="ARBA00022679"/>
    </source>
</evidence>
<comment type="caution">
    <text evidence="9">Lacks conserved residue(s) required for the propagation of feature annotation.</text>
</comment>
<evidence type="ECO:0000256" key="5">
    <source>
        <dbReference type="ARBA" id="ARBA00022777"/>
    </source>
</evidence>
<dbReference type="GO" id="GO:0002189">
    <property type="term" value="C:ribose phosphate diphosphokinase complex"/>
    <property type="evidence" value="ECO:0007669"/>
    <property type="project" value="TreeGrafter"/>
</dbReference>
<dbReference type="CDD" id="cd06223">
    <property type="entry name" value="PRTases_typeI"/>
    <property type="match status" value="1"/>
</dbReference>
<comment type="catalytic activity">
    <reaction evidence="8 9">
        <text>D-ribose 5-phosphate + ATP = 5-phospho-alpha-D-ribose 1-diphosphate + AMP + H(+)</text>
        <dbReference type="Rhea" id="RHEA:15609"/>
        <dbReference type="ChEBI" id="CHEBI:15378"/>
        <dbReference type="ChEBI" id="CHEBI:30616"/>
        <dbReference type="ChEBI" id="CHEBI:58017"/>
        <dbReference type="ChEBI" id="CHEBI:78346"/>
        <dbReference type="ChEBI" id="CHEBI:456215"/>
        <dbReference type="EC" id="2.7.6.1"/>
    </reaction>
</comment>
<feature type="binding site" evidence="9">
    <location>
        <position position="173"/>
    </location>
    <ligand>
        <name>Mg(2+)</name>
        <dbReference type="ChEBI" id="CHEBI:18420"/>
    </ligand>
</feature>
<evidence type="ECO:0000256" key="4">
    <source>
        <dbReference type="ARBA" id="ARBA00022741"/>
    </source>
</evidence>
<evidence type="ECO:0000313" key="11">
    <source>
        <dbReference type="EMBL" id="CAA9561792.1"/>
    </source>
</evidence>